<reference evidence="2 3" key="1">
    <citation type="submission" date="2016-04" db="EMBL/GenBank/DDBJ databases">
        <title>Peptidophaga gingivicola gen. nov., sp. nov., isolated from human subgingival plaque.</title>
        <authorList>
            <person name="Beall C.J."/>
            <person name="Mokrzan E.M."/>
            <person name="Griffen A.L."/>
            <person name="Leys E.J."/>
        </authorList>
    </citation>
    <scope>NUCLEOTIDE SEQUENCE [LARGE SCALE GENOMIC DNA]</scope>
    <source>
        <strain evidence="2 3">BA112</strain>
    </source>
</reference>
<accession>A0A179B2F3</accession>
<evidence type="ECO:0008006" key="4">
    <source>
        <dbReference type="Google" id="ProtNLM"/>
    </source>
</evidence>
<dbReference type="EMBL" id="LVZK01000001">
    <property type="protein sequence ID" value="OAP85886.1"/>
    <property type="molecule type" value="Genomic_DNA"/>
</dbReference>
<feature type="region of interest" description="Disordered" evidence="1">
    <location>
        <begin position="1"/>
        <end position="23"/>
    </location>
</feature>
<proteinExistence type="predicted"/>
<dbReference type="RefSeq" id="WP_064230830.1">
    <property type="nucleotide sequence ID" value="NZ_LVZK01000001.1"/>
</dbReference>
<keyword evidence="3" id="KW-1185">Reference proteome</keyword>
<comment type="caution">
    <text evidence="2">The sequence shown here is derived from an EMBL/GenBank/DDBJ whole genome shotgun (WGS) entry which is preliminary data.</text>
</comment>
<dbReference type="PROSITE" id="PS51257">
    <property type="entry name" value="PROKAR_LIPOPROTEIN"/>
    <property type="match status" value="1"/>
</dbReference>
<evidence type="ECO:0000313" key="3">
    <source>
        <dbReference type="Proteomes" id="UP000078368"/>
    </source>
</evidence>
<organism evidence="2 3">
    <name type="scientific">Peptidiphaga gingivicola</name>
    <dbReference type="NCBI Taxonomy" id="2741497"/>
    <lineage>
        <taxon>Bacteria</taxon>
        <taxon>Bacillati</taxon>
        <taxon>Actinomycetota</taxon>
        <taxon>Actinomycetes</taxon>
        <taxon>Actinomycetales</taxon>
        <taxon>Actinomycetaceae</taxon>
        <taxon>Peptidiphaga</taxon>
    </lineage>
</organism>
<evidence type="ECO:0000313" key="2">
    <source>
        <dbReference type="EMBL" id="OAP85886.1"/>
    </source>
</evidence>
<protein>
    <recommendedName>
        <fullName evidence="4">Lipoprotein</fullName>
    </recommendedName>
</protein>
<dbReference type="Proteomes" id="UP000078368">
    <property type="component" value="Unassembled WGS sequence"/>
</dbReference>
<dbReference type="AlphaFoldDB" id="A0A179B2F3"/>
<evidence type="ECO:0000256" key="1">
    <source>
        <dbReference type="SAM" id="MobiDB-lite"/>
    </source>
</evidence>
<feature type="compositionally biased region" description="Basic and acidic residues" evidence="1">
    <location>
        <begin position="1"/>
        <end position="12"/>
    </location>
</feature>
<name>A0A179B2F3_9ACTO</name>
<sequence length="219" mass="24496">MHIVKETDAEQRRSRRKSTRAPIAASSIAALGACSGVSTKNDPEAERIVKRAMQEEKDPTELPFGAKDISGGEDTTVVAKVQISISGFDDRRKAAFDAAWRTDADKKLGVFTYKADRGNGRTFDLSLHVQQTNGVYVVYRQLDGKWVRKSCRRKELIDALEDKTMSPHTANLLKNVKGLTHAKSGNTHVIKRILDADLSERKRDYNIALKRIKSTQDLQ</sequence>
<gene>
    <name evidence="2" type="ORF">A4H34_01445</name>
</gene>